<proteinExistence type="predicted"/>
<dbReference type="KEGG" id="mfv:Mfer_0991"/>
<organism evidence="3 4">
    <name type="scientific">Methanothermus fervidus (strain ATCC 43054 / DSM 2088 / JCM 10308 / V24 S)</name>
    <dbReference type="NCBI Taxonomy" id="523846"/>
    <lineage>
        <taxon>Archaea</taxon>
        <taxon>Methanobacteriati</taxon>
        <taxon>Methanobacteriota</taxon>
        <taxon>Methanomada group</taxon>
        <taxon>Methanobacteria</taxon>
        <taxon>Methanobacteriales</taxon>
        <taxon>Methanothermaceae</taxon>
        <taxon>Methanothermus</taxon>
    </lineage>
</organism>
<dbReference type="InterPro" id="IPR007167">
    <property type="entry name" value="Fe-transptr_FeoA-like"/>
</dbReference>
<gene>
    <name evidence="3" type="ordered locus">Mfer_0991</name>
</gene>
<dbReference type="Proteomes" id="UP000002315">
    <property type="component" value="Chromosome"/>
</dbReference>
<dbReference type="InterPro" id="IPR008988">
    <property type="entry name" value="Transcriptional_repressor_C"/>
</dbReference>
<evidence type="ECO:0000259" key="2">
    <source>
        <dbReference type="SMART" id="SM00899"/>
    </source>
</evidence>
<reference evidence="3 4" key="1">
    <citation type="journal article" date="2010" name="Stand. Genomic Sci.">
        <title>Complete genome sequence of Methanothermus fervidus type strain (V24S).</title>
        <authorList>
            <person name="Anderson I."/>
            <person name="Djao O.D."/>
            <person name="Misra M."/>
            <person name="Chertkov O."/>
            <person name="Nolan M."/>
            <person name="Lucas S."/>
            <person name="Lapidus A."/>
            <person name="Del Rio T.G."/>
            <person name="Tice H."/>
            <person name="Cheng J.F."/>
            <person name="Tapia R."/>
            <person name="Han C."/>
            <person name="Goodwin L."/>
            <person name="Pitluck S."/>
            <person name="Liolios K."/>
            <person name="Ivanova N."/>
            <person name="Mavromatis K."/>
            <person name="Mikhailova N."/>
            <person name="Pati A."/>
            <person name="Brambilla E."/>
            <person name="Chen A."/>
            <person name="Palaniappan K."/>
            <person name="Land M."/>
            <person name="Hauser L."/>
            <person name="Chang Y.J."/>
            <person name="Jeffries C.D."/>
            <person name="Sikorski J."/>
            <person name="Spring S."/>
            <person name="Rohde M."/>
            <person name="Eichinger K."/>
            <person name="Huber H."/>
            <person name="Wirth R."/>
            <person name="Goker M."/>
            <person name="Detter J.C."/>
            <person name="Woyke T."/>
            <person name="Bristow J."/>
            <person name="Eisen J.A."/>
            <person name="Markowitz V."/>
            <person name="Hugenholtz P."/>
            <person name="Klenk H.P."/>
            <person name="Kyrpides N.C."/>
        </authorList>
    </citation>
    <scope>NUCLEOTIDE SEQUENCE [LARGE SCALE GENOMIC DNA]</scope>
    <source>
        <strain evidence="4">ATCC 43054 / DSM 2088 / JCM 10308 / V24 S</strain>
    </source>
</reference>
<evidence type="ECO:0000313" key="4">
    <source>
        <dbReference type="Proteomes" id="UP000002315"/>
    </source>
</evidence>
<dbReference type="GO" id="GO:0046914">
    <property type="term" value="F:transition metal ion binding"/>
    <property type="evidence" value="ECO:0007669"/>
    <property type="project" value="InterPro"/>
</dbReference>
<dbReference type="PANTHER" id="PTHR43151:SF1">
    <property type="entry name" value="SSR2333 PROTEIN"/>
    <property type="match status" value="1"/>
</dbReference>
<dbReference type="SMART" id="SM00899">
    <property type="entry name" value="FeoA"/>
    <property type="match status" value="1"/>
</dbReference>
<dbReference type="InterPro" id="IPR038157">
    <property type="entry name" value="FeoA_core_dom"/>
</dbReference>
<dbReference type="EMBL" id="CP002278">
    <property type="protein sequence ID" value="ADP77787.1"/>
    <property type="molecule type" value="Genomic_DNA"/>
</dbReference>
<dbReference type="AlphaFoldDB" id="E3GW22"/>
<keyword evidence="1" id="KW-0408">Iron</keyword>
<dbReference type="SUPFAM" id="SSF50037">
    <property type="entry name" value="C-terminal domain of transcriptional repressors"/>
    <property type="match status" value="1"/>
</dbReference>
<evidence type="ECO:0000256" key="1">
    <source>
        <dbReference type="ARBA" id="ARBA00023004"/>
    </source>
</evidence>
<protein>
    <submittedName>
        <fullName evidence="3">FeoA family protein</fullName>
    </submittedName>
</protein>
<sequence length="82" mass="8881">MKTLILPLALTRENKKVKIKKLLGGRGLARKLIDLGLKPGKEVSVIRNQMSGPIIVSLNGGGQIAIGRGLASKIYVEELIYE</sequence>
<dbReference type="Gene3D" id="2.30.30.90">
    <property type="match status" value="1"/>
</dbReference>
<name>E3GW22_METFV</name>
<feature type="domain" description="Ferrous iron transporter FeoA-like" evidence="2">
    <location>
        <begin position="6"/>
        <end position="78"/>
    </location>
</feature>
<evidence type="ECO:0000313" key="3">
    <source>
        <dbReference type="EMBL" id="ADP77787.1"/>
    </source>
</evidence>
<accession>E3GW22</accession>
<keyword evidence="4" id="KW-1185">Reference proteome</keyword>
<dbReference type="STRING" id="523846.Mfer_0991"/>
<dbReference type="Pfam" id="PF04023">
    <property type="entry name" value="FeoA"/>
    <property type="match status" value="1"/>
</dbReference>
<dbReference type="HOGENOM" id="CLU_150646_6_3_2"/>
<dbReference type="InterPro" id="IPR053184">
    <property type="entry name" value="FeoA-like"/>
</dbReference>
<dbReference type="PANTHER" id="PTHR43151">
    <property type="entry name" value="FEOA FAMILY PROTEIN"/>
    <property type="match status" value="1"/>
</dbReference>